<dbReference type="InterPro" id="IPR010906">
    <property type="entry name" value="Phage_lambda_Nu1_terminase-ssu"/>
</dbReference>
<dbReference type="KEGG" id="cem:LH23_16205"/>
<name>A0AAN0VU77_9ENTR</name>
<evidence type="ECO:0000313" key="1">
    <source>
        <dbReference type="EMBL" id="AIR62137.1"/>
    </source>
</evidence>
<reference evidence="1 2" key="1">
    <citation type="submission" date="2014-09" db="EMBL/GenBank/DDBJ databases">
        <authorList>
            <person name="Chan K.-G."/>
        </authorList>
    </citation>
    <scope>NUCLEOTIDE SEQUENCE [LARGE SCALE GENOMIC DNA]</scope>
    <source>
        <strain evidence="1 2">M006</strain>
    </source>
</reference>
<dbReference type="Proteomes" id="UP000029516">
    <property type="component" value="Chromosome"/>
</dbReference>
<dbReference type="SUPFAM" id="SSF46955">
    <property type="entry name" value="Putative DNA-binding domain"/>
    <property type="match status" value="1"/>
</dbReference>
<gene>
    <name evidence="1" type="ORF">LH23_16205</name>
</gene>
<sequence>MIVNKTQLAGIFDVSVRTITTWQAQGCPVENGDGSGGRGGDNAYLLKAVIDWYCKRETDLENEVLRKELNELQAVTESELVPGTIDYERHRLTRAQADGQELKNAKDSAEVVETAFCMFVLSKIAGEISGILDGIPLSMQRRFPALDHRYIEFLKRDVVKAMNKAAALDEKLPGLLSEYLEKNRLRVLAGG</sequence>
<accession>A0AAN0VU77</accession>
<dbReference type="AlphaFoldDB" id="A0AAN0VU77"/>
<protein>
    <recommendedName>
        <fullName evidence="3">Terminase small subunit</fullName>
    </recommendedName>
</protein>
<dbReference type="Gene3D" id="1.10.10.10">
    <property type="entry name" value="Winged helix-like DNA-binding domain superfamily/Winged helix DNA-binding domain"/>
    <property type="match status" value="1"/>
</dbReference>
<dbReference type="Pfam" id="PF07471">
    <property type="entry name" value="Phage_Nu1"/>
    <property type="match status" value="1"/>
</dbReference>
<proteinExistence type="predicted"/>
<evidence type="ECO:0000313" key="2">
    <source>
        <dbReference type="Proteomes" id="UP000029516"/>
    </source>
</evidence>
<dbReference type="InterPro" id="IPR036388">
    <property type="entry name" value="WH-like_DNA-bd_sf"/>
</dbReference>
<dbReference type="RefSeq" id="WP_039293110.1">
    <property type="nucleotide sequence ID" value="NZ_CP009458.1"/>
</dbReference>
<dbReference type="EMBL" id="CP009458">
    <property type="protein sequence ID" value="AIR62137.1"/>
    <property type="molecule type" value="Genomic_DNA"/>
</dbReference>
<organism evidence="1 2">
    <name type="scientific">Cedecea neteri</name>
    <dbReference type="NCBI Taxonomy" id="158822"/>
    <lineage>
        <taxon>Bacteria</taxon>
        <taxon>Pseudomonadati</taxon>
        <taxon>Pseudomonadota</taxon>
        <taxon>Gammaproteobacteria</taxon>
        <taxon>Enterobacterales</taxon>
        <taxon>Enterobacteriaceae</taxon>
        <taxon>Cedecea</taxon>
    </lineage>
</organism>
<evidence type="ECO:0008006" key="3">
    <source>
        <dbReference type="Google" id="ProtNLM"/>
    </source>
</evidence>
<dbReference type="InterPro" id="IPR009061">
    <property type="entry name" value="DNA-bd_dom_put_sf"/>
</dbReference>